<accession>A0A0J5T9S6</accession>
<name>A0A0J5T9S6_9BACI</name>
<dbReference type="Pfam" id="PF11588">
    <property type="entry name" value="DUF3243"/>
    <property type="match status" value="1"/>
</dbReference>
<dbReference type="Proteomes" id="UP000076510">
    <property type="component" value="Unassembled WGS sequence"/>
</dbReference>
<dbReference type="AlphaFoldDB" id="A0A0J5T9S6"/>
<proteinExistence type="predicted"/>
<dbReference type="InterPro" id="IPR038292">
    <property type="entry name" value="YmfJ/YflH_sf"/>
</dbReference>
<dbReference type="OrthoDB" id="2418090at2"/>
<dbReference type="InterPro" id="IPR021637">
    <property type="entry name" value="DUF3243"/>
</dbReference>
<dbReference type="RefSeq" id="WP_048004274.1">
    <property type="nucleotide sequence ID" value="NZ_CP047095.1"/>
</dbReference>
<protein>
    <submittedName>
        <fullName evidence="1">Uncharacterized protein</fullName>
    </submittedName>
</protein>
<gene>
    <name evidence="1" type="ORF">AV649_00720</name>
</gene>
<evidence type="ECO:0000313" key="2">
    <source>
        <dbReference type="Proteomes" id="UP000076510"/>
    </source>
</evidence>
<sequence length="108" mass="12478">MIKVAETNVDQKVEDKLSNMSQDKKEDILENFDHFKQYLGKKVSLAEKLGLGEEQQAKAAQKVGDYLAAHEEPKNREEKLLYELWKAGDEKEQHMLSHMLVKLVHQEG</sequence>
<dbReference type="Gene3D" id="1.10.760.20">
    <property type="entry name" value="Protein of unknown function DUF3243"/>
    <property type="match status" value="1"/>
</dbReference>
<dbReference type="EMBL" id="LQQY01000012">
    <property type="protein sequence ID" value="KZE49586.1"/>
    <property type="molecule type" value="Genomic_DNA"/>
</dbReference>
<organism evidence="1 2">
    <name type="scientific">Rossellomorea marisflavi</name>
    <dbReference type="NCBI Taxonomy" id="189381"/>
    <lineage>
        <taxon>Bacteria</taxon>
        <taxon>Bacillati</taxon>
        <taxon>Bacillota</taxon>
        <taxon>Bacilli</taxon>
        <taxon>Bacillales</taxon>
        <taxon>Bacillaceae</taxon>
        <taxon>Rossellomorea</taxon>
    </lineage>
</organism>
<comment type="caution">
    <text evidence="1">The sequence shown here is derived from an EMBL/GenBank/DDBJ whole genome shotgun (WGS) entry which is preliminary data.</text>
</comment>
<dbReference type="PATRIC" id="fig|189381.10.peg.4045"/>
<reference evidence="2" key="1">
    <citation type="submission" date="2016-01" db="EMBL/GenBank/DDBJ databases">
        <title>Whole genome sequencing of Bhargavaea cecembensis T14.</title>
        <authorList>
            <person name="Hong K.W."/>
        </authorList>
    </citation>
    <scope>NUCLEOTIDE SEQUENCE [LARGE SCALE GENOMIC DNA]</scope>
    <source>
        <strain evidence="2">M19</strain>
    </source>
</reference>
<evidence type="ECO:0000313" key="1">
    <source>
        <dbReference type="EMBL" id="KZE49586.1"/>
    </source>
</evidence>